<accession>A0A371R6R5</accession>
<comment type="similarity">
    <text evidence="1">Belongs to the short-chain dehydrogenases/reductases (SDR) family.</text>
</comment>
<dbReference type="EMBL" id="NMUE01000018">
    <property type="protein sequence ID" value="RFA95830.1"/>
    <property type="molecule type" value="Genomic_DNA"/>
</dbReference>
<name>A0A371R6R5_9CREN</name>
<dbReference type="Gene3D" id="3.40.50.720">
    <property type="entry name" value="NAD(P)-binding Rossmann-like Domain"/>
    <property type="match status" value="1"/>
</dbReference>
<dbReference type="PRINTS" id="PR00081">
    <property type="entry name" value="GDHRDH"/>
</dbReference>
<dbReference type="PANTHER" id="PTHR43477">
    <property type="entry name" value="DIHYDROANTICAPSIN 7-DEHYDROGENASE"/>
    <property type="match status" value="1"/>
</dbReference>
<dbReference type="SUPFAM" id="SSF51735">
    <property type="entry name" value="NAD(P)-binding Rossmann-fold domains"/>
    <property type="match status" value="1"/>
</dbReference>
<dbReference type="EMBL" id="NMUF01000002">
    <property type="protein sequence ID" value="RFB00222.1"/>
    <property type="molecule type" value="Genomic_DNA"/>
</dbReference>
<dbReference type="InterPro" id="IPR002347">
    <property type="entry name" value="SDR_fam"/>
</dbReference>
<evidence type="ECO:0000313" key="4">
    <source>
        <dbReference type="EMBL" id="RFB00222.1"/>
    </source>
</evidence>
<dbReference type="Proteomes" id="UP000257123">
    <property type="component" value="Unassembled WGS sequence"/>
</dbReference>
<dbReference type="InterPro" id="IPR020904">
    <property type="entry name" value="Sc_DH/Rdtase_CS"/>
</dbReference>
<keyword evidence="2" id="KW-0560">Oxidoreductase</keyword>
<dbReference type="Pfam" id="PF13561">
    <property type="entry name" value="adh_short_C2"/>
    <property type="match status" value="1"/>
</dbReference>
<dbReference type="InterPro" id="IPR036291">
    <property type="entry name" value="NAD(P)-bd_dom_sf"/>
</dbReference>
<dbReference type="GO" id="GO:0016491">
    <property type="term" value="F:oxidoreductase activity"/>
    <property type="evidence" value="ECO:0007669"/>
    <property type="project" value="UniProtKB-KW"/>
</dbReference>
<evidence type="ECO:0000313" key="5">
    <source>
        <dbReference type="Proteomes" id="UP000256877"/>
    </source>
</evidence>
<reference evidence="5 6" key="1">
    <citation type="submission" date="2017-07" db="EMBL/GenBank/DDBJ databases">
        <title>Draft genome sequence of aerobic hyperthermophilic archaea, Pyrobaculum aerophilum YKB31 and YKB32.</title>
        <authorList>
            <person name="Mochizuki T."/>
            <person name="Berliner A.J."/>
            <person name="Yoshida-Takashima Y."/>
            <person name="Takaki Y."/>
            <person name="Nunoura T."/>
            <person name="Takai K."/>
        </authorList>
    </citation>
    <scope>NUCLEOTIDE SEQUENCE [LARGE SCALE GENOMIC DNA]</scope>
    <source>
        <strain evidence="3 6">YKB31</strain>
        <strain evidence="4 5">YKB32</strain>
    </source>
</reference>
<protein>
    <submittedName>
        <fullName evidence="4">3-oxoacyl-ACP reductase</fullName>
    </submittedName>
</protein>
<dbReference type="RefSeq" id="WP_116421158.1">
    <property type="nucleotide sequence ID" value="NZ_NMUE01000018.1"/>
</dbReference>
<evidence type="ECO:0000313" key="3">
    <source>
        <dbReference type="EMBL" id="RFA95830.1"/>
    </source>
</evidence>
<proteinExistence type="inferred from homology"/>
<dbReference type="CDD" id="cd05233">
    <property type="entry name" value="SDR_c"/>
    <property type="match status" value="1"/>
</dbReference>
<organism evidence="4 5">
    <name type="scientific">Pyrobaculum aerophilum</name>
    <dbReference type="NCBI Taxonomy" id="13773"/>
    <lineage>
        <taxon>Archaea</taxon>
        <taxon>Thermoproteota</taxon>
        <taxon>Thermoprotei</taxon>
        <taxon>Thermoproteales</taxon>
        <taxon>Thermoproteaceae</taxon>
        <taxon>Pyrobaculum</taxon>
    </lineage>
</organism>
<dbReference type="PANTHER" id="PTHR43477:SF1">
    <property type="entry name" value="DIHYDROANTICAPSIN 7-DEHYDROGENASE"/>
    <property type="match status" value="1"/>
</dbReference>
<dbReference type="PROSITE" id="PS00061">
    <property type="entry name" value="ADH_SHORT"/>
    <property type="match status" value="1"/>
</dbReference>
<gene>
    <name evidence="3" type="ORF">CGL51_06690</name>
    <name evidence="4" type="ORF">CGL52_01130</name>
</gene>
<comment type="caution">
    <text evidence="4">The sequence shown here is derived from an EMBL/GenBank/DDBJ whole genome shotgun (WGS) entry which is preliminary data.</text>
</comment>
<dbReference type="InterPro" id="IPR051122">
    <property type="entry name" value="SDR_DHRS6-like"/>
</dbReference>
<evidence type="ECO:0000313" key="6">
    <source>
        <dbReference type="Proteomes" id="UP000257123"/>
    </source>
</evidence>
<evidence type="ECO:0000256" key="1">
    <source>
        <dbReference type="ARBA" id="ARBA00006484"/>
    </source>
</evidence>
<dbReference type="AlphaFoldDB" id="A0A371R6R5"/>
<dbReference type="Proteomes" id="UP000256877">
    <property type="component" value="Unassembled WGS sequence"/>
</dbReference>
<sequence>MRIVVTGASGGIGRALIRVAKRRGDFTIGISRSPSEADVHYQCDVLDLRCLERAAGEVGPVDGLALVHGHGDQRLWVKPLSELSGDDFIDVFKVDVIGSFNVVKAFLPSLTPGASVVFVSSTPGLIGDVYGIPYSVAKGAVAALARSLAKVLAPVRVNAVAFGPIATRWTGWISEEEVRGFGERTVLKRLGTPEEAAEAIYWLLSPASSYVTGHVLVVDGGESL</sequence>
<evidence type="ECO:0000256" key="2">
    <source>
        <dbReference type="ARBA" id="ARBA00023002"/>
    </source>
</evidence>
<dbReference type="OrthoDB" id="24596at2157"/>